<dbReference type="AlphaFoldDB" id="A0A2I0WCW0"/>
<keyword evidence="2" id="KW-1185">Reference proteome</keyword>
<sequence>MEPQVSFCFANNVLEIFFYSTVMVNGLHVPTQFSFFNSCIFYLLAVDYRASCLD</sequence>
<gene>
    <name evidence="1" type="ORF">MA16_Dca027542</name>
</gene>
<proteinExistence type="predicted"/>
<name>A0A2I0WCW0_9ASPA</name>
<organism evidence="1 2">
    <name type="scientific">Dendrobium catenatum</name>
    <dbReference type="NCBI Taxonomy" id="906689"/>
    <lineage>
        <taxon>Eukaryota</taxon>
        <taxon>Viridiplantae</taxon>
        <taxon>Streptophyta</taxon>
        <taxon>Embryophyta</taxon>
        <taxon>Tracheophyta</taxon>
        <taxon>Spermatophyta</taxon>
        <taxon>Magnoliopsida</taxon>
        <taxon>Liliopsida</taxon>
        <taxon>Asparagales</taxon>
        <taxon>Orchidaceae</taxon>
        <taxon>Epidendroideae</taxon>
        <taxon>Malaxideae</taxon>
        <taxon>Dendrobiinae</taxon>
        <taxon>Dendrobium</taxon>
    </lineage>
</organism>
<reference evidence="1 2" key="1">
    <citation type="journal article" date="2016" name="Sci. Rep.">
        <title>The Dendrobium catenatum Lindl. genome sequence provides insights into polysaccharide synthase, floral development and adaptive evolution.</title>
        <authorList>
            <person name="Zhang G.Q."/>
            <person name="Xu Q."/>
            <person name="Bian C."/>
            <person name="Tsai W.C."/>
            <person name="Yeh C.M."/>
            <person name="Liu K.W."/>
            <person name="Yoshida K."/>
            <person name="Zhang L.S."/>
            <person name="Chang S.B."/>
            <person name="Chen F."/>
            <person name="Shi Y."/>
            <person name="Su Y.Y."/>
            <person name="Zhang Y.Q."/>
            <person name="Chen L.J."/>
            <person name="Yin Y."/>
            <person name="Lin M."/>
            <person name="Huang H."/>
            <person name="Deng H."/>
            <person name="Wang Z.W."/>
            <person name="Zhu S.L."/>
            <person name="Zhao X."/>
            <person name="Deng C."/>
            <person name="Niu S.C."/>
            <person name="Huang J."/>
            <person name="Wang M."/>
            <person name="Liu G.H."/>
            <person name="Yang H.J."/>
            <person name="Xiao X.J."/>
            <person name="Hsiao Y.Y."/>
            <person name="Wu W.L."/>
            <person name="Chen Y.Y."/>
            <person name="Mitsuda N."/>
            <person name="Ohme-Takagi M."/>
            <person name="Luo Y.B."/>
            <person name="Van de Peer Y."/>
            <person name="Liu Z.J."/>
        </authorList>
    </citation>
    <scope>NUCLEOTIDE SEQUENCE [LARGE SCALE GENOMIC DNA]</scope>
    <source>
        <tissue evidence="1">The whole plant</tissue>
    </source>
</reference>
<protein>
    <submittedName>
        <fullName evidence="1">Uncharacterized protein</fullName>
    </submittedName>
</protein>
<reference evidence="1 2" key="2">
    <citation type="journal article" date="2017" name="Nature">
        <title>The Apostasia genome and the evolution of orchids.</title>
        <authorList>
            <person name="Zhang G.Q."/>
            <person name="Liu K.W."/>
            <person name="Li Z."/>
            <person name="Lohaus R."/>
            <person name="Hsiao Y.Y."/>
            <person name="Niu S.C."/>
            <person name="Wang J.Y."/>
            <person name="Lin Y.C."/>
            <person name="Xu Q."/>
            <person name="Chen L.J."/>
            <person name="Yoshida K."/>
            <person name="Fujiwara S."/>
            <person name="Wang Z.W."/>
            <person name="Zhang Y.Q."/>
            <person name="Mitsuda N."/>
            <person name="Wang M."/>
            <person name="Liu G.H."/>
            <person name="Pecoraro L."/>
            <person name="Huang H.X."/>
            <person name="Xiao X.J."/>
            <person name="Lin M."/>
            <person name="Wu X.Y."/>
            <person name="Wu W.L."/>
            <person name="Chen Y.Y."/>
            <person name="Chang S.B."/>
            <person name="Sakamoto S."/>
            <person name="Ohme-Takagi M."/>
            <person name="Yagi M."/>
            <person name="Zeng S.J."/>
            <person name="Shen C.Y."/>
            <person name="Yeh C.M."/>
            <person name="Luo Y.B."/>
            <person name="Tsai W.C."/>
            <person name="Van de Peer Y."/>
            <person name="Liu Z.J."/>
        </authorList>
    </citation>
    <scope>NUCLEOTIDE SEQUENCE [LARGE SCALE GENOMIC DNA]</scope>
    <source>
        <tissue evidence="1">The whole plant</tissue>
    </source>
</reference>
<dbReference type="EMBL" id="KZ502742">
    <property type="protein sequence ID" value="PKU73472.1"/>
    <property type="molecule type" value="Genomic_DNA"/>
</dbReference>
<dbReference type="Proteomes" id="UP000233837">
    <property type="component" value="Unassembled WGS sequence"/>
</dbReference>
<evidence type="ECO:0000313" key="2">
    <source>
        <dbReference type="Proteomes" id="UP000233837"/>
    </source>
</evidence>
<evidence type="ECO:0000313" key="1">
    <source>
        <dbReference type="EMBL" id="PKU73472.1"/>
    </source>
</evidence>
<accession>A0A2I0WCW0</accession>